<evidence type="ECO:0000256" key="1">
    <source>
        <dbReference type="ARBA" id="ARBA00004477"/>
    </source>
</evidence>
<dbReference type="OrthoDB" id="29558at2759"/>
<dbReference type="PANTHER" id="PTHR13085:SF0">
    <property type="entry name" value="SIGNAL PEPTIDASE COMPLEX SUBUNIT 2"/>
    <property type="match status" value="1"/>
</dbReference>
<dbReference type="InterPro" id="IPR009582">
    <property type="entry name" value="Spc2/SPCS2"/>
</dbReference>
<protein>
    <recommendedName>
        <fullName evidence="3">Signal peptidase complex subunit 2</fullName>
    </recommendedName>
</protein>
<evidence type="ECO:0000256" key="8">
    <source>
        <dbReference type="ARBA" id="ARBA00045608"/>
    </source>
</evidence>
<evidence type="ECO:0000313" key="10">
    <source>
        <dbReference type="EMBL" id="GEM11330.1"/>
    </source>
</evidence>
<evidence type="ECO:0000313" key="11">
    <source>
        <dbReference type="Proteomes" id="UP000321518"/>
    </source>
</evidence>
<organism evidence="10 11">
    <name type="scientific">Rhodotorula toruloides</name>
    <name type="common">Yeast</name>
    <name type="synonym">Rhodosporidium toruloides</name>
    <dbReference type="NCBI Taxonomy" id="5286"/>
    <lineage>
        <taxon>Eukaryota</taxon>
        <taxon>Fungi</taxon>
        <taxon>Dikarya</taxon>
        <taxon>Basidiomycota</taxon>
        <taxon>Pucciniomycotina</taxon>
        <taxon>Microbotryomycetes</taxon>
        <taxon>Sporidiobolales</taxon>
        <taxon>Sporidiobolaceae</taxon>
        <taxon>Rhodotorula</taxon>
    </lineage>
</organism>
<name>A0A511KLR8_RHOTO</name>
<proteinExistence type="inferred from homology"/>
<gene>
    <name evidence="10" type="ORF">Rt10032_c14g5347</name>
</gene>
<keyword evidence="6 9" id="KW-1133">Transmembrane helix</keyword>
<dbReference type="GO" id="GO:0005787">
    <property type="term" value="C:signal peptidase complex"/>
    <property type="evidence" value="ECO:0007669"/>
    <property type="project" value="InterPro"/>
</dbReference>
<dbReference type="PANTHER" id="PTHR13085">
    <property type="entry name" value="MICROSOMAL SIGNAL PEPTIDASE 25 KDA SUBUNIT"/>
    <property type="match status" value="1"/>
</dbReference>
<feature type="transmembrane region" description="Helical" evidence="9">
    <location>
        <begin position="79"/>
        <end position="97"/>
    </location>
</feature>
<evidence type="ECO:0000256" key="9">
    <source>
        <dbReference type="SAM" id="Phobius"/>
    </source>
</evidence>
<evidence type="ECO:0000256" key="2">
    <source>
        <dbReference type="ARBA" id="ARBA00007324"/>
    </source>
</evidence>
<evidence type="ECO:0000256" key="5">
    <source>
        <dbReference type="ARBA" id="ARBA00022824"/>
    </source>
</evidence>
<comment type="function">
    <text evidence="8">Component of the signal peptidase complex (SPC) which catalyzes the cleavage of N-terminal signal sequences from nascent proteins as they are translocated into the lumen of the endoplasmic reticulum. Enhances the enzymatic activity of SPC and facilitates the interactions between different components of the translocation site.</text>
</comment>
<dbReference type="Proteomes" id="UP000321518">
    <property type="component" value="Unassembled WGS sequence"/>
</dbReference>
<keyword evidence="4 9" id="KW-0812">Transmembrane</keyword>
<comment type="subcellular location">
    <subcellularLocation>
        <location evidence="1">Endoplasmic reticulum membrane</location>
        <topology evidence="1">Multi-pass membrane protein</topology>
    </subcellularLocation>
</comment>
<comment type="similarity">
    <text evidence="2">Belongs to the SPCS2 family.</text>
</comment>
<accession>A0A511KLR8</accession>
<keyword evidence="5" id="KW-0256">Endoplasmic reticulum</keyword>
<evidence type="ECO:0000256" key="3">
    <source>
        <dbReference type="ARBA" id="ARBA00017057"/>
    </source>
</evidence>
<reference evidence="10 11" key="1">
    <citation type="submission" date="2019-07" db="EMBL/GenBank/DDBJ databases">
        <title>Rhodotorula toruloides NBRC10032 genome sequencing.</title>
        <authorList>
            <person name="Shida Y."/>
            <person name="Takaku H."/>
            <person name="Ogasawara W."/>
            <person name="Mori K."/>
        </authorList>
    </citation>
    <scope>NUCLEOTIDE SEQUENCE [LARGE SCALE GENOMIC DNA]</scope>
    <source>
        <strain evidence="10 11">NBRC10032</strain>
    </source>
</reference>
<dbReference type="AlphaFoldDB" id="A0A511KLR8"/>
<comment type="caution">
    <text evidence="10">The sequence shown here is derived from an EMBL/GenBank/DDBJ whole genome shotgun (WGS) entry which is preliminary data.</text>
</comment>
<evidence type="ECO:0000256" key="6">
    <source>
        <dbReference type="ARBA" id="ARBA00022989"/>
    </source>
</evidence>
<evidence type="ECO:0000256" key="7">
    <source>
        <dbReference type="ARBA" id="ARBA00023136"/>
    </source>
</evidence>
<dbReference type="GO" id="GO:0006465">
    <property type="term" value="P:signal peptide processing"/>
    <property type="evidence" value="ECO:0007669"/>
    <property type="project" value="InterPro"/>
</dbReference>
<dbReference type="Pfam" id="PF06703">
    <property type="entry name" value="SPC25"/>
    <property type="match status" value="1"/>
</dbReference>
<keyword evidence="7 9" id="KW-0472">Membrane</keyword>
<dbReference type="EMBL" id="BJWK01000014">
    <property type="protein sequence ID" value="GEM11330.1"/>
    <property type="molecule type" value="Genomic_DNA"/>
</dbReference>
<dbReference type="GO" id="GO:0045047">
    <property type="term" value="P:protein targeting to ER"/>
    <property type="evidence" value="ECO:0007669"/>
    <property type="project" value="TreeGrafter"/>
</dbReference>
<feature type="transmembrane region" description="Helical" evidence="9">
    <location>
        <begin position="109"/>
        <end position="131"/>
    </location>
</feature>
<sequence>MAKKAVAKGKQSADLATSVAKPALGGADDAPVVLPAREPAAKVNNASLTELKNALDDVVKEYFCLATHRFTRSHTHEDVRLAVGWTSVVVAAATGYYGYVTDFHESKYWVSVGVVLYVVLNTVLALYVAYVEKNVIFVGKRRTIASRISTERLTISSLAFSSPTSHTTSSWIPFPLSLLASQSHSPLPTSSSASQAPVYPLYSLTLEYTHSSNANKSLLASSSATLSRSFGEMVDSDGRVARGEVERWLGEAFGEVGEKGKAGLGASASEGEGRKSR</sequence>
<evidence type="ECO:0000256" key="4">
    <source>
        <dbReference type="ARBA" id="ARBA00022692"/>
    </source>
</evidence>